<keyword evidence="2" id="KW-1185">Reference proteome</keyword>
<sequence>MDLKVKPDLTAYTCHNNSSEKDGHKSQFDQQRLCKPKFSLDLPTFKIHFFVTRTLGSHLMSNFRENVHPHPST</sequence>
<protein>
    <submittedName>
        <fullName evidence="1">Uncharacterized protein</fullName>
    </submittedName>
</protein>
<gene>
    <name evidence="1" type="ORF">FRX31_016765</name>
</gene>
<organism evidence="1 2">
    <name type="scientific">Thalictrum thalictroides</name>
    <name type="common">Rue-anemone</name>
    <name type="synonym">Anemone thalictroides</name>
    <dbReference type="NCBI Taxonomy" id="46969"/>
    <lineage>
        <taxon>Eukaryota</taxon>
        <taxon>Viridiplantae</taxon>
        <taxon>Streptophyta</taxon>
        <taxon>Embryophyta</taxon>
        <taxon>Tracheophyta</taxon>
        <taxon>Spermatophyta</taxon>
        <taxon>Magnoliopsida</taxon>
        <taxon>Ranunculales</taxon>
        <taxon>Ranunculaceae</taxon>
        <taxon>Thalictroideae</taxon>
        <taxon>Thalictrum</taxon>
    </lineage>
</organism>
<dbReference type="EMBL" id="JABWDY010019790">
    <property type="protein sequence ID" value="KAF5193648.1"/>
    <property type="molecule type" value="Genomic_DNA"/>
</dbReference>
<proteinExistence type="predicted"/>
<reference evidence="1 2" key="1">
    <citation type="submission" date="2020-06" db="EMBL/GenBank/DDBJ databases">
        <title>Transcriptomic and genomic resources for Thalictrum thalictroides and T. hernandezii: Facilitating candidate gene discovery in an emerging model plant lineage.</title>
        <authorList>
            <person name="Arias T."/>
            <person name="Riano-Pachon D.M."/>
            <person name="Di Stilio V.S."/>
        </authorList>
    </citation>
    <scope>NUCLEOTIDE SEQUENCE [LARGE SCALE GENOMIC DNA]</scope>
    <source>
        <strain evidence="2">cv. WT478/WT964</strain>
        <tissue evidence="1">Leaves</tissue>
    </source>
</reference>
<accession>A0A7J6W9W7</accession>
<evidence type="ECO:0000313" key="2">
    <source>
        <dbReference type="Proteomes" id="UP000554482"/>
    </source>
</evidence>
<comment type="caution">
    <text evidence="1">The sequence shown here is derived from an EMBL/GenBank/DDBJ whole genome shotgun (WGS) entry which is preliminary data.</text>
</comment>
<dbReference type="Proteomes" id="UP000554482">
    <property type="component" value="Unassembled WGS sequence"/>
</dbReference>
<evidence type="ECO:0000313" key="1">
    <source>
        <dbReference type="EMBL" id="KAF5193648.1"/>
    </source>
</evidence>
<dbReference type="AlphaFoldDB" id="A0A7J6W9W7"/>
<name>A0A7J6W9W7_THATH</name>